<reference evidence="2 3" key="1">
    <citation type="submission" date="2018-12" db="EMBL/GenBank/DDBJ databases">
        <title>Rubrispira sanarue gen. nov., sp., nov., a member of the order Silvanigrellales, isolated from a brackish lake in Hamamatsu Japan.</title>
        <authorList>
            <person name="Maejima Y."/>
            <person name="Iino T."/>
            <person name="Muraguchi Y."/>
            <person name="Fukuda K."/>
            <person name="Nojiri H."/>
            <person name="Ohkuma M."/>
            <person name="Moriuchi R."/>
            <person name="Dohra H."/>
            <person name="Kimbara K."/>
            <person name="Shintani M."/>
        </authorList>
    </citation>
    <scope>NUCLEOTIDE SEQUENCE [LARGE SCALE GENOMIC DNA]</scope>
    <source>
        <strain evidence="2 3">RF1110005</strain>
        <plasmid evidence="2 3">68K</plasmid>
    </source>
</reference>
<sequence>MDLKFEKLIRLTESDNDHEALSALRFAQGLCKKNGHNFTNFLLNGSNFKNNSSIEVNELKRKISIYSLELSQLESQFNVIYEENMKLKKKIKSSNASKNLKEKYKKLKDELEYLEEEHEEITKISNIYDDVYNCHPSKRENVLKELVSSFIEDKSIKINVNEWRQTRELYDGFIEVCHDVQILSLKKFSQILSILLGAKPVRGGVSLVDGPKSTLRKNIFNKLSNVYLSFIHIIF</sequence>
<dbReference type="EMBL" id="AP019370">
    <property type="protein sequence ID" value="BBH54697.1"/>
    <property type="molecule type" value="Genomic_DNA"/>
</dbReference>
<evidence type="ECO:0000313" key="3">
    <source>
        <dbReference type="Proteomes" id="UP000291236"/>
    </source>
</evidence>
<protein>
    <submittedName>
        <fullName evidence="2">Uncharacterized protein</fullName>
    </submittedName>
</protein>
<name>A0A4V0P2X0_FLUSA</name>
<feature type="coiled-coil region" evidence="1">
    <location>
        <begin position="56"/>
        <end position="124"/>
    </location>
</feature>
<dbReference type="AlphaFoldDB" id="A0A4V0P2X0"/>
<keyword evidence="2" id="KW-0614">Plasmid</keyword>
<organism evidence="2 3">
    <name type="scientific">Fluviispira sanaruensis</name>
    <dbReference type="NCBI Taxonomy" id="2493639"/>
    <lineage>
        <taxon>Bacteria</taxon>
        <taxon>Pseudomonadati</taxon>
        <taxon>Bdellovibrionota</taxon>
        <taxon>Oligoflexia</taxon>
        <taxon>Silvanigrellales</taxon>
        <taxon>Silvanigrellaceae</taxon>
        <taxon>Fluviispira</taxon>
    </lineage>
</organism>
<proteinExistence type="predicted"/>
<dbReference type="KEGG" id="sbf:JCM31447_31710"/>
<evidence type="ECO:0000313" key="2">
    <source>
        <dbReference type="EMBL" id="BBH54697.1"/>
    </source>
</evidence>
<accession>A0A4V0P2X0</accession>
<geneLocation type="plasmid" evidence="2 3">
    <name>68K</name>
</geneLocation>
<keyword evidence="3" id="KW-1185">Reference proteome</keyword>
<gene>
    <name evidence="2" type="ORF">JCM31447_31710</name>
</gene>
<evidence type="ECO:0000256" key="1">
    <source>
        <dbReference type="SAM" id="Coils"/>
    </source>
</evidence>
<dbReference type="Proteomes" id="UP000291236">
    <property type="component" value="Plasmid 68K"/>
</dbReference>
<keyword evidence="1" id="KW-0175">Coiled coil</keyword>